<dbReference type="HOGENOM" id="CLU_030283_0_0_1"/>
<proteinExistence type="predicted"/>
<dbReference type="OMA" id="CIWIRRV"/>
<dbReference type="GeneID" id="6015413"/>
<sequence>MKVQRLVVPLAAAASVYARPLSIPQSSSVTARSSPNIFNEVLLFDGLAYPDPSNAANTLLQIQAFVSLRTPDLGIDLAAVTAFINSLGIQIGNSLSILEERIKIWTAIGLPGKAAELTINGCAGGPVKVKLPKTDGRDLGLVNGVVSLGNCQAAGELEAVLTPGFLDSRTVKSSVFASPDSGFGVISDIDDTIKISNVLDKLALVKSTFLEEPKPIPGMPELYSALATSLNNPTFAYLTASPYQLYPFLNDFIDTSFSGAKGPLFTQNLTIVDIPEVIDFITSSNTFEYKTGVVDRLQEMYPNKKWLLIGDSTQKDPEVYAAAFAKHGPGAIACIWIREVEGADNSAERFGEIFKDIPQEKVKIFKDSEISALGFTTKKFKYLGNLPLKESRLLGGGQIGSRRVACVPSYQASRH</sequence>
<dbReference type="OrthoDB" id="414243at2759"/>
<dbReference type="eggNOG" id="ENOG502RYXR">
    <property type="taxonomic scope" value="Eukaryota"/>
</dbReference>
<evidence type="ECO:0000259" key="1">
    <source>
        <dbReference type="Pfam" id="PF09949"/>
    </source>
</evidence>
<dbReference type="GO" id="GO:0030479">
    <property type="term" value="C:actin cortical patch"/>
    <property type="evidence" value="ECO:0007669"/>
    <property type="project" value="TreeGrafter"/>
</dbReference>
<dbReference type="Proteomes" id="UP000001861">
    <property type="component" value="Unassembled WGS sequence"/>
</dbReference>
<dbReference type="STRING" id="240176.A8P4U9"/>
<protein>
    <recommendedName>
        <fullName evidence="1">Phosphatidate phosphatase APP1 catalytic domain-containing protein</fullName>
    </recommendedName>
</protein>
<dbReference type="Pfam" id="PF09949">
    <property type="entry name" value="APP1_cat"/>
    <property type="match status" value="1"/>
</dbReference>
<dbReference type="InterPro" id="IPR019236">
    <property type="entry name" value="APP1_cat"/>
</dbReference>
<evidence type="ECO:0000313" key="2">
    <source>
        <dbReference type="EMBL" id="EAU83045.2"/>
    </source>
</evidence>
<organism evidence="2 3">
    <name type="scientific">Coprinopsis cinerea (strain Okayama-7 / 130 / ATCC MYA-4618 / FGSC 9003)</name>
    <name type="common">Inky cap fungus</name>
    <name type="synonym">Hormographiella aspergillata</name>
    <dbReference type="NCBI Taxonomy" id="240176"/>
    <lineage>
        <taxon>Eukaryota</taxon>
        <taxon>Fungi</taxon>
        <taxon>Dikarya</taxon>
        <taxon>Basidiomycota</taxon>
        <taxon>Agaricomycotina</taxon>
        <taxon>Agaricomycetes</taxon>
        <taxon>Agaricomycetidae</taxon>
        <taxon>Agaricales</taxon>
        <taxon>Agaricineae</taxon>
        <taxon>Psathyrellaceae</taxon>
        <taxon>Coprinopsis</taxon>
    </lineage>
</organism>
<dbReference type="RefSeq" id="XP_001838818.2">
    <property type="nucleotide sequence ID" value="XM_001838766.2"/>
</dbReference>
<dbReference type="PANTHER" id="PTHR28208:SF1">
    <property type="entry name" value="FILAMENT ORGANIZATION PROTEIN APP1-LIKE, PUTATIVE (AFU_ORTHOLOGUE AFUA_1G06650)-RELATED"/>
    <property type="match status" value="1"/>
</dbReference>
<reference evidence="2 3" key="1">
    <citation type="journal article" date="2010" name="Proc. Natl. Acad. Sci. U.S.A.">
        <title>Insights into evolution of multicellular fungi from the assembled chromosomes of the mushroom Coprinopsis cinerea (Coprinus cinereus).</title>
        <authorList>
            <person name="Stajich J.E."/>
            <person name="Wilke S.K."/>
            <person name="Ahren D."/>
            <person name="Au C.H."/>
            <person name="Birren B.W."/>
            <person name="Borodovsky M."/>
            <person name="Burns C."/>
            <person name="Canback B."/>
            <person name="Casselton L.A."/>
            <person name="Cheng C.K."/>
            <person name="Deng J."/>
            <person name="Dietrich F.S."/>
            <person name="Fargo D.C."/>
            <person name="Farman M.L."/>
            <person name="Gathman A.C."/>
            <person name="Goldberg J."/>
            <person name="Guigo R."/>
            <person name="Hoegger P.J."/>
            <person name="Hooker J.B."/>
            <person name="Huggins A."/>
            <person name="James T.Y."/>
            <person name="Kamada T."/>
            <person name="Kilaru S."/>
            <person name="Kodira C."/>
            <person name="Kues U."/>
            <person name="Kupfer D."/>
            <person name="Kwan H.S."/>
            <person name="Lomsadze A."/>
            <person name="Li W."/>
            <person name="Lilly W.W."/>
            <person name="Ma L.J."/>
            <person name="Mackey A.J."/>
            <person name="Manning G."/>
            <person name="Martin F."/>
            <person name="Muraguchi H."/>
            <person name="Natvig D.O."/>
            <person name="Palmerini H."/>
            <person name="Ramesh M.A."/>
            <person name="Rehmeyer C.J."/>
            <person name="Roe B.A."/>
            <person name="Shenoy N."/>
            <person name="Stanke M."/>
            <person name="Ter-Hovhannisyan V."/>
            <person name="Tunlid A."/>
            <person name="Velagapudi R."/>
            <person name="Vision T.J."/>
            <person name="Zeng Q."/>
            <person name="Zolan M.E."/>
            <person name="Pukkila P.J."/>
        </authorList>
    </citation>
    <scope>NUCLEOTIDE SEQUENCE [LARGE SCALE GENOMIC DNA]</scope>
    <source>
        <strain evidence="3">Okayama-7 / 130 / ATCC MYA-4618 / FGSC 9003</strain>
    </source>
</reference>
<dbReference type="AlphaFoldDB" id="A8P4U9"/>
<dbReference type="KEGG" id="cci:CC1G_08982"/>
<feature type="domain" description="Phosphatidate phosphatase APP1 catalytic" evidence="1">
    <location>
        <begin position="183"/>
        <end position="339"/>
    </location>
</feature>
<dbReference type="EMBL" id="AACS02000011">
    <property type="protein sequence ID" value="EAU83045.2"/>
    <property type="molecule type" value="Genomic_DNA"/>
</dbReference>
<dbReference type="GO" id="GO:0008195">
    <property type="term" value="F:phosphatidate phosphatase activity"/>
    <property type="evidence" value="ECO:0007669"/>
    <property type="project" value="InterPro"/>
</dbReference>
<dbReference type="VEuPathDB" id="FungiDB:CC1G_08982"/>
<dbReference type="InterPro" id="IPR052935">
    <property type="entry name" value="Mg2+_PAP"/>
</dbReference>
<dbReference type="PANTHER" id="PTHR28208">
    <property type="entry name" value="PHOSPHATIDATE PHOSPHATASE APP1"/>
    <property type="match status" value="1"/>
</dbReference>
<name>A8P4U9_COPC7</name>
<evidence type="ECO:0000313" key="3">
    <source>
        <dbReference type="Proteomes" id="UP000001861"/>
    </source>
</evidence>
<keyword evidence="3" id="KW-1185">Reference proteome</keyword>
<accession>A8P4U9</accession>
<dbReference type="InParanoid" id="A8P4U9"/>
<comment type="caution">
    <text evidence="2">The sequence shown here is derived from an EMBL/GenBank/DDBJ whole genome shotgun (WGS) entry which is preliminary data.</text>
</comment>
<gene>
    <name evidence="2" type="ORF">CC1G_08982</name>
</gene>